<protein>
    <recommendedName>
        <fullName evidence="4">Cyanovirin-N domain-containing protein</fullName>
    </recommendedName>
</protein>
<keyword evidence="1" id="KW-0732">Signal</keyword>
<evidence type="ECO:0000313" key="2">
    <source>
        <dbReference type="EMBL" id="KAF2168319.1"/>
    </source>
</evidence>
<gene>
    <name evidence="2" type="ORF">M409DRAFT_21756</name>
</gene>
<accession>A0A6A6CRB1</accession>
<name>A0A6A6CRB1_ZASCE</name>
<dbReference type="Proteomes" id="UP000799537">
    <property type="component" value="Unassembled WGS sequence"/>
</dbReference>
<feature type="chain" id="PRO_5025371095" description="Cyanovirin-N domain-containing protein" evidence="1">
    <location>
        <begin position="22"/>
        <end position="120"/>
    </location>
</feature>
<reference evidence="2" key="1">
    <citation type="journal article" date="2020" name="Stud. Mycol.">
        <title>101 Dothideomycetes genomes: a test case for predicting lifestyles and emergence of pathogens.</title>
        <authorList>
            <person name="Haridas S."/>
            <person name="Albert R."/>
            <person name="Binder M."/>
            <person name="Bloem J."/>
            <person name="Labutti K."/>
            <person name="Salamov A."/>
            <person name="Andreopoulos B."/>
            <person name="Baker S."/>
            <person name="Barry K."/>
            <person name="Bills G."/>
            <person name="Bluhm B."/>
            <person name="Cannon C."/>
            <person name="Castanera R."/>
            <person name="Culley D."/>
            <person name="Daum C."/>
            <person name="Ezra D."/>
            <person name="Gonzalez J."/>
            <person name="Henrissat B."/>
            <person name="Kuo A."/>
            <person name="Liang C."/>
            <person name="Lipzen A."/>
            <person name="Lutzoni F."/>
            <person name="Magnuson J."/>
            <person name="Mondo S."/>
            <person name="Nolan M."/>
            <person name="Ohm R."/>
            <person name="Pangilinan J."/>
            <person name="Park H.-J."/>
            <person name="Ramirez L."/>
            <person name="Alfaro M."/>
            <person name="Sun H."/>
            <person name="Tritt A."/>
            <person name="Yoshinaga Y."/>
            <person name="Zwiers L.-H."/>
            <person name="Turgeon B."/>
            <person name="Goodwin S."/>
            <person name="Spatafora J."/>
            <person name="Crous P."/>
            <person name="Grigoriev I."/>
        </authorList>
    </citation>
    <scope>NUCLEOTIDE SEQUENCE</scope>
    <source>
        <strain evidence="2">ATCC 36951</strain>
    </source>
</reference>
<proteinExistence type="predicted"/>
<sequence>MHPTLAIAVLGLSAAVSATRATSASCVFNGELTTKQSDGGDFTVDFFGVTPDEPDYQNCELGFLDNLRGQCLGIVDQWACDNVNGVLKTSGNVPAGWRGCVENAIYLSQNGLEGVTCAKP</sequence>
<evidence type="ECO:0008006" key="4">
    <source>
        <dbReference type="Google" id="ProtNLM"/>
    </source>
</evidence>
<dbReference type="RefSeq" id="XP_033669208.1">
    <property type="nucleotide sequence ID" value="XM_033806010.1"/>
</dbReference>
<keyword evidence="3" id="KW-1185">Reference proteome</keyword>
<organism evidence="2 3">
    <name type="scientific">Zasmidium cellare ATCC 36951</name>
    <dbReference type="NCBI Taxonomy" id="1080233"/>
    <lineage>
        <taxon>Eukaryota</taxon>
        <taxon>Fungi</taxon>
        <taxon>Dikarya</taxon>
        <taxon>Ascomycota</taxon>
        <taxon>Pezizomycotina</taxon>
        <taxon>Dothideomycetes</taxon>
        <taxon>Dothideomycetidae</taxon>
        <taxon>Mycosphaerellales</taxon>
        <taxon>Mycosphaerellaceae</taxon>
        <taxon>Zasmidium</taxon>
    </lineage>
</organism>
<evidence type="ECO:0000256" key="1">
    <source>
        <dbReference type="SAM" id="SignalP"/>
    </source>
</evidence>
<dbReference type="EMBL" id="ML993591">
    <property type="protein sequence ID" value="KAF2168319.1"/>
    <property type="molecule type" value="Genomic_DNA"/>
</dbReference>
<evidence type="ECO:0000313" key="3">
    <source>
        <dbReference type="Proteomes" id="UP000799537"/>
    </source>
</evidence>
<feature type="signal peptide" evidence="1">
    <location>
        <begin position="1"/>
        <end position="21"/>
    </location>
</feature>
<dbReference type="GeneID" id="54559282"/>
<dbReference type="AlphaFoldDB" id="A0A6A6CRB1"/>